<gene>
    <name evidence="19" type="primary">cadA</name>
    <name evidence="19" type="ORF">I6G68_01295</name>
    <name evidence="18" type="ORF">ODY43_06100</name>
</gene>
<dbReference type="SUPFAM" id="SSF81653">
    <property type="entry name" value="Calcium ATPase, transduction domain A"/>
    <property type="match status" value="1"/>
</dbReference>
<dbReference type="KEGG" id="aun:AWM73_08715"/>
<evidence type="ECO:0000256" key="4">
    <source>
        <dbReference type="ARBA" id="ARBA00022539"/>
    </source>
</evidence>
<dbReference type="InterPro" id="IPR008250">
    <property type="entry name" value="ATPase_P-typ_transduc_dom_A_sf"/>
</dbReference>
<accession>A0A0X8FG35</accession>
<keyword evidence="12" id="KW-0186">Copper</keyword>
<dbReference type="SUPFAM" id="SSF56784">
    <property type="entry name" value="HAD-like"/>
    <property type="match status" value="1"/>
</dbReference>
<dbReference type="Pfam" id="PF00702">
    <property type="entry name" value="Hydrolase"/>
    <property type="match status" value="1"/>
</dbReference>
<sequence length="598" mass="63862">MTDFQQFIVTLVTGAVALCLQFLMGQETMAFCLIAIWGIIMSLLLAKDMIETLKDGYYGVDILAITAILATLAVGEHWASLMILVMMTGGESLEAYATQQASRELEALLEHSPQFAHRINADGSVDSIPVEEIEVGDQVRVRPNELVPVDGVIVQGETFVDESSLTGESKPVEKGVGDELMSGSINGDASLTFEVKKAAKDSQYQRLVALVENSKEEPAPFVRLADRYAVPFTIIAYAIAFIAWFVSKDPVRFAEVLVVASPCPLIIAAPVAIVGGMSNSSRNGIVMKSGTSLEKLDQVKTAAFDKTGTITQGSLAVDDIEVQAGFEADHILHYAASAEQSSTHVLARSLVDAAHDKGLDLSPVNHLEEVTAAGVQGQVDGKEVKVGKADFVGAEKITDGKTNVYVAIDGAYAGRITFNDQIRPEAPATIHELESLDLDRLIMLTGDDENIAQRIADSAGIEEVHANLLPEDKINLLKDLREESRPVMMVGDGVNDAPALTVADIGIAMGAHGSTAASESADAVILKDDLSKVAQAVKIAKHTLRVAKQAVIFGIVTSIILMLIASTGVIPALLGAILQEVMDLMAIFYALRARMQVK</sequence>
<evidence type="ECO:0000256" key="14">
    <source>
        <dbReference type="ARBA" id="ARBA00039103"/>
    </source>
</evidence>
<evidence type="ECO:0000256" key="10">
    <source>
        <dbReference type="ARBA" id="ARBA00022967"/>
    </source>
</evidence>
<feature type="transmembrane region" description="Helical" evidence="16">
    <location>
        <begin position="253"/>
        <end position="274"/>
    </location>
</feature>
<dbReference type="CDD" id="cd07544">
    <property type="entry name" value="P-type_ATPase_HM"/>
    <property type="match status" value="1"/>
</dbReference>
<dbReference type="InterPro" id="IPR023214">
    <property type="entry name" value="HAD_sf"/>
</dbReference>
<dbReference type="InterPro" id="IPR059000">
    <property type="entry name" value="ATPase_P-type_domA"/>
</dbReference>
<comment type="similarity">
    <text evidence="2 16">Belongs to the cation transport ATPase (P-type) (TC 3.A.3) family. Type IB subfamily.</text>
</comment>
<evidence type="ECO:0000256" key="2">
    <source>
        <dbReference type="ARBA" id="ARBA00006024"/>
    </source>
</evidence>
<dbReference type="InterPro" id="IPR023299">
    <property type="entry name" value="ATPase_P-typ_cyto_dom_N"/>
</dbReference>
<keyword evidence="21" id="KW-1185">Reference proteome</keyword>
<evidence type="ECO:0000259" key="17">
    <source>
        <dbReference type="Pfam" id="PF00122"/>
    </source>
</evidence>
<feature type="transmembrane region" description="Helical" evidence="16">
    <location>
        <begin position="6"/>
        <end position="23"/>
    </location>
</feature>
<dbReference type="Proteomes" id="UP000594771">
    <property type="component" value="Chromosome"/>
</dbReference>
<keyword evidence="8" id="KW-0187">Copper transport</keyword>
<dbReference type="InterPro" id="IPR018303">
    <property type="entry name" value="ATPase_P-typ_P_site"/>
</dbReference>
<reference evidence="19 20" key="1">
    <citation type="submission" date="2020-12" db="EMBL/GenBank/DDBJ databases">
        <title>FDA dAtabase for Regulatory Grade micrObial Sequences (FDA-ARGOS): Supporting development and validation of Infectious Disease Dx tests.</title>
        <authorList>
            <person name="Sproer C."/>
            <person name="Gronow S."/>
            <person name="Severitt S."/>
            <person name="Schroder I."/>
            <person name="Tallon L."/>
            <person name="Sadzewicz L."/>
            <person name="Zhao X."/>
            <person name="Boylan J."/>
            <person name="Ott S."/>
            <person name="Bowen H."/>
            <person name="Vavikolanu K."/>
            <person name="Mehta A."/>
            <person name="Aluvathingal J."/>
            <person name="Nadendla S."/>
            <person name="Lowell S."/>
            <person name="Myers T."/>
            <person name="Yan Y."/>
            <person name="Sichtig H."/>
        </authorList>
    </citation>
    <scope>NUCLEOTIDE SEQUENCE [LARGE SCALE GENOMIC DNA]</scope>
    <source>
        <strain evidence="19 20">FDAARGOS_911</strain>
    </source>
</reference>
<dbReference type="SUPFAM" id="SSF81665">
    <property type="entry name" value="Calcium ATPase, transmembrane domain M"/>
    <property type="match status" value="1"/>
</dbReference>
<dbReference type="InterPro" id="IPR051014">
    <property type="entry name" value="Cation_Transport_ATPase_IB"/>
</dbReference>
<dbReference type="PRINTS" id="PR00119">
    <property type="entry name" value="CATATPASE"/>
</dbReference>
<keyword evidence="8" id="KW-0813">Transport</keyword>
<feature type="domain" description="P-type ATPase A" evidence="17">
    <location>
        <begin position="111"/>
        <end position="212"/>
    </location>
</feature>
<evidence type="ECO:0000256" key="3">
    <source>
        <dbReference type="ARBA" id="ARBA00022475"/>
    </source>
</evidence>
<evidence type="ECO:0000256" key="16">
    <source>
        <dbReference type="RuleBase" id="RU362081"/>
    </source>
</evidence>
<evidence type="ECO:0000313" key="21">
    <source>
        <dbReference type="Proteomes" id="UP001069145"/>
    </source>
</evidence>
<organism evidence="19 20">
    <name type="scientific">Aerococcus urinae</name>
    <dbReference type="NCBI Taxonomy" id="1376"/>
    <lineage>
        <taxon>Bacteria</taxon>
        <taxon>Bacillati</taxon>
        <taxon>Bacillota</taxon>
        <taxon>Bacilli</taxon>
        <taxon>Lactobacillales</taxon>
        <taxon>Aerococcaceae</taxon>
        <taxon>Aerococcus</taxon>
    </lineage>
</organism>
<dbReference type="InterPro" id="IPR036412">
    <property type="entry name" value="HAD-like_sf"/>
</dbReference>
<dbReference type="GO" id="GO:0046872">
    <property type="term" value="F:metal ion binding"/>
    <property type="evidence" value="ECO:0007669"/>
    <property type="project" value="UniProtKB-KW"/>
</dbReference>
<dbReference type="InterPro" id="IPR001757">
    <property type="entry name" value="P_typ_ATPase"/>
</dbReference>
<keyword evidence="3 16" id="KW-1003">Cell membrane</keyword>
<evidence type="ECO:0000256" key="6">
    <source>
        <dbReference type="ARBA" id="ARBA00022723"/>
    </source>
</evidence>
<dbReference type="GO" id="GO:0006825">
    <property type="term" value="P:copper ion transport"/>
    <property type="evidence" value="ECO:0007669"/>
    <property type="project" value="UniProtKB-KW"/>
</dbReference>
<name>A0A0X8FG35_9LACT</name>
<dbReference type="NCBIfam" id="TIGR01512">
    <property type="entry name" value="ATPase-IB2_Cd"/>
    <property type="match status" value="1"/>
</dbReference>
<evidence type="ECO:0000313" key="20">
    <source>
        <dbReference type="Proteomes" id="UP000594771"/>
    </source>
</evidence>
<comment type="catalytic activity">
    <reaction evidence="15">
        <text>Cd(2+)(in) + ATP + H2O = Cd(2+)(out) + ADP + phosphate + H(+)</text>
        <dbReference type="Rhea" id="RHEA:12132"/>
        <dbReference type="ChEBI" id="CHEBI:15377"/>
        <dbReference type="ChEBI" id="CHEBI:15378"/>
        <dbReference type="ChEBI" id="CHEBI:30616"/>
        <dbReference type="ChEBI" id="CHEBI:43474"/>
        <dbReference type="ChEBI" id="CHEBI:48775"/>
        <dbReference type="ChEBI" id="CHEBI:456216"/>
        <dbReference type="EC" id="7.2.2.21"/>
    </reaction>
</comment>
<dbReference type="NCBIfam" id="TIGR01525">
    <property type="entry name" value="ATPase-IB_hvy"/>
    <property type="match status" value="1"/>
</dbReference>
<evidence type="ECO:0000256" key="7">
    <source>
        <dbReference type="ARBA" id="ARBA00022741"/>
    </source>
</evidence>
<keyword evidence="10" id="KW-1278">Translocase</keyword>
<dbReference type="EC" id="7.2.2.21" evidence="14"/>
<dbReference type="EMBL" id="CP065662">
    <property type="protein sequence ID" value="QPS01736.1"/>
    <property type="molecule type" value="Genomic_DNA"/>
</dbReference>
<keyword evidence="9 16" id="KW-0067">ATP-binding</keyword>
<dbReference type="FunFam" id="2.70.150.10:FF:000020">
    <property type="entry name" value="Copper-exporting P-type ATPase A"/>
    <property type="match status" value="1"/>
</dbReference>
<keyword evidence="4" id="KW-0104">Cadmium</keyword>
<dbReference type="GO" id="GO:0016887">
    <property type="term" value="F:ATP hydrolysis activity"/>
    <property type="evidence" value="ECO:0007669"/>
    <property type="project" value="InterPro"/>
</dbReference>
<feature type="transmembrane region" description="Helical" evidence="16">
    <location>
        <begin position="30"/>
        <end position="50"/>
    </location>
</feature>
<dbReference type="Pfam" id="PF00122">
    <property type="entry name" value="E1-E2_ATPase"/>
    <property type="match status" value="1"/>
</dbReference>
<evidence type="ECO:0000256" key="12">
    <source>
        <dbReference type="ARBA" id="ARBA00023008"/>
    </source>
</evidence>
<dbReference type="InterPro" id="IPR027256">
    <property type="entry name" value="P-typ_ATPase_IB"/>
</dbReference>
<evidence type="ECO:0000256" key="11">
    <source>
        <dbReference type="ARBA" id="ARBA00022989"/>
    </source>
</evidence>
<evidence type="ECO:0000313" key="19">
    <source>
        <dbReference type="EMBL" id="QPS01736.1"/>
    </source>
</evidence>
<feature type="transmembrane region" description="Helical" evidence="16">
    <location>
        <begin position="62"/>
        <end position="85"/>
    </location>
</feature>
<evidence type="ECO:0000256" key="9">
    <source>
        <dbReference type="ARBA" id="ARBA00022840"/>
    </source>
</evidence>
<dbReference type="PRINTS" id="PR00120">
    <property type="entry name" value="HATPASE"/>
</dbReference>
<dbReference type="RefSeq" id="WP_060778985.1">
    <property type="nucleotide sequence ID" value="NZ_CAJHLF010000006.1"/>
</dbReference>
<dbReference type="PANTHER" id="PTHR48085">
    <property type="entry name" value="CADMIUM/ZINC-TRANSPORTING ATPASE HMA2-RELATED"/>
    <property type="match status" value="1"/>
</dbReference>
<dbReference type="AlphaFoldDB" id="A0A0X8FG35"/>
<keyword evidence="11 16" id="KW-1133">Transmembrane helix</keyword>
<keyword evidence="13 16" id="KW-0472">Membrane</keyword>
<evidence type="ECO:0000256" key="5">
    <source>
        <dbReference type="ARBA" id="ARBA00022692"/>
    </source>
</evidence>
<keyword evidence="6 16" id="KW-0479">Metal-binding</keyword>
<evidence type="ECO:0000256" key="15">
    <source>
        <dbReference type="ARBA" id="ARBA00049338"/>
    </source>
</evidence>
<feature type="transmembrane region" description="Helical" evidence="16">
    <location>
        <begin position="228"/>
        <end position="247"/>
    </location>
</feature>
<reference evidence="18" key="2">
    <citation type="submission" date="2022-09" db="EMBL/GenBank/DDBJ databases">
        <title>Aerococcus urinae taxonomy study.</title>
        <authorList>
            <person name="Christensen J."/>
            <person name="Senneby E."/>
        </authorList>
    </citation>
    <scope>NUCLEOTIDE SEQUENCE</scope>
    <source>
        <strain evidence="18">NLD-066-U95</strain>
    </source>
</reference>
<dbReference type="PROSITE" id="PS00154">
    <property type="entry name" value="ATPASE_E1_E2"/>
    <property type="match status" value="1"/>
</dbReference>
<dbReference type="Proteomes" id="UP001069145">
    <property type="component" value="Unassembled WGS sequence"/>
</dbReference>
<keyword evidence="8" id="KW-0406">Ion transport</keyword>
<dbReference type="OrthoDB" id="9813266at2"/>
<evidence type="ECO:0000256" key="8">
    <source>
        <dbReference type="ARBA" id="ARBA00022796"/>
    </source>
</evidence>
<keyword evidence="7 16" id="KW-0547">Nucleotide-binding</keyword>
<dbReference type="GO" id="GO:0005524">
    <property type="term" value="F:ATP binding"/>
    <property type="evidence" value="ECO:0007669"/>
    <property type="project" value="UniProtKB-UniRule"/>
</dbReference>
<dbReference type="InterPro" id="IPR023298">
    <property type="entry name" value="ATPase_P-typ_TM_dom_sf"/>
</dbReference>
<dbReference type="EMBL" id="JAOTML010000006">
    <property type="protein sequence ID" value="MCY3053557.1"/>
    <property type="molecule type" value="Genomic_DNA"/>
</dbReference>
<dbReference type="Gene3D" id="3.40.50.1000">
    <property type="entry name" value="HAD superfamily/HAD-like"/>
    <property type="match status" value="1"/>
</dbReference>
<evidence type="ECO:0000256" key="1">
    <source>
        <dbReference type="ARBA" id="ARBA00004651"/>
    </source>
</evidence>
<dbReference type="NCBIfam" id="TIGR01494">
    <property type="entry name" value="ATPase_P-type"/>
    <property type="match status" value="1"/>
</dbReference>
<dbReference type="Gene3D" id="2.70.150.10">
    <property type="entry name" value="Calcium-transporting ATPase, cytoplasmic transduction domain A"/>
    <property type="match status" value="1"/>
</dbReference>
<dbReference type="GO" id="GO:0008551">
    <property type="term" value="F:P-type cadmium transporter activity"/>
    <property type="evidence" value="ECO:0007669"/>
    <property type="project" value="UniProtKB-EC"/>
</dbReference>
<keyword evidence="5 16" id="KW-0812">Transmembrane</keyword>
<dbReference type="Gene3D" id="3.40.1110.10">
    <property type="entry name" value="Calcium-transporting ATPase, cytoplasmic domain N"/>
    <property type="match status" value="1"/>
</dbReference>
<proteinExistence type="inferred from homology"/>
<comment type="subcellular location">
    <subcellularLocation>
        <location evidence="1">Cell membrane</location>
        <topology evidence="1">Multi-pass membrane protein</topology>
    </subcellularLocation>
</comment>
<dbReference type="GO" id="GO:0005886">
    <property type="term" value="C:plasma membrane"/>
    <property type="evidence" value="ECO:0007669"/>
    <property type="project" value="UniProtKB-SubCell"/>
</dbReference>
<dbReference type="GeneID" id="35768328"/>
<evidence type="ECO:0000256" key="13">
    <source>
        <dbReference type="ARBA" id="ARBA00023136"/>
    </source>
</evidence>
<dbReference type="PANTHER" id="PTHR48085:SF5">
    <property type="entry name" value="CADMIUM_ZINC-TRANSPORTING ATPASE HMA4-RELATED"/>
    <property type="match status" value="1"/>
</dbReference>
<protein>
    <recommendedName>
        <fullName evidence="14">Cd(2+)-exporting ATPase</fullName>
        <ecNumber evidence="14">7.2.2.21</ecNumber>
    </recommendedName>
</protein>
<evidence type="ECO:0000313" key="18">
    <source>
        <dbReference type="EMBL" id="MCY3053557.1"/>
    </source>
</evidence>